<dbReference type="GO" id="GO:0016787">
    <property type="term" value="F:hydrolase activity"/>
    <property type="evidence" value="ECO:0007669"/>
    <property type="project" value="UniProtKB-UniRule"/>
</dbReference>
<evidence type="ECO:0000256" key="1">
    <source>
        <dbReference type="ARBA" id="ARBA00022801"/>
    </source>
</evidence>
<dbReference type="PANTHER" id="PTHR14226">
    <property type="entry name" value="NEUROPATHY TARGET ESTERASE/SWISS CHEESE D.MELANOGASTER"/>
    <property type="match status" value="1"/>
</dbReference>
<dbReference type="PROSITE" id="PS51635">
    <property type="entry name" value="PNPLA"/>
    <property type="match status" value="1"/>
</dbReference>
<gene>
    <name evidence="6" type="ORF">GTO87_07755</name>
</gene>
<dbReference type="Proteomes" id="UP000510886">
    <property type="component" value="Chromosome"/>
</dbReference>
<feature type="active site" description="Nucleophile" evidence="4">
    <location>
        <position position="40"/>
    </location>
</feature>
<feature type="short sequence motif" description="GXSXG" evidence="4">
    <location>
        <begin position="38"/>
        <end position="42"/>
    </location>
</feature>
<evidence type="ECO:0000256" key="3">
    <source>
        <dbReference type="ARBA" id="ARBA00023098"/>
    </source>
</evidence>
<dbReference type="Pfam" id="PF01734">
    <property type="entry name" value="Patatin"/>
    <property type="match status" value="1"/>
</dbReference>
<dbReference type="PANTHER" id="PTHR14226:SF25">
    <property type="entry name" value="PHOSPHOESTERASE"/>
    <property type="match status" value="1"/>
</dbReference>
<evidence type="ECO:0000256" key="4">
    <source>
        <dbReference type="PROSITE-ProRule" id="PRU01161"/>
    </source>
</evidence>
<evidence type="ECO:0000313" key="6">
    <source>
        <dbReference type="EMBL" id="QLL78484.1"/>
    </source>
</evidence>
<feature type="domain" description="PNPLA" evidence="5">
    <location>
        <begin position="7"/>
        <end position="173"/>
    </location>
</feature>
<comment type="caution">
    <text evidence="4">Lacks conserved residue(s) required for the propagation of feature annotation.</text>
</comment>
<dbReference type="SUPFAM" id="SSF52151">
    <property type="entry name" value="FabD/lysophospholipase-like"/>
    <property type="match status" value="1"/>
</dbReference>
<dbReference type="CDD" id="cd07208">
    <property type="entry name" value="Pat_hypo_Ecoli_yjju_like"/>
    <property type="match status" value="1"/>
</dbReference>
<name>A0A7H9ELB7_9LACO</name>
<dbReference type="InterPro" id="IPR002641">
    <property type="entry name" value="PNPLA_dom"/>
</dbReference>
<keyword evidence="3 4" id="KW-0443">Lipid metabolism</keyword>
<dbReference type="InterPro" id="IPR050301">
    <property type="entry name" value="NTE"/>
</dbReference>
<feature type="short sequence motif" description="DGA/G" evidence="4">
    <location>
        <begin position="160"/>
        <end position="162"/>
    </location>
</feature>
<dbReference type="InterPro" id="IPR016035">
    <property type="entry name" value="Acyl_Trfase/lysoPLipase"/>
</dbReference>
<organism evidence="6 7">
    <name type="scientific">Ligilactobacillus saerimneri</name>
    <dbReference type="NCBI Taxonomy" id="228229"/>
    <lineage>
        <taxon>Bacteria</taxon>
        <taxon>Bacillati</taxon>
        <taxon>Bacillota</taxon>
        <taxon>Bacilli</taxon>
        <taxon>Lactobacillales</taxon>
        <taxon>Lactobacillaceae</taxon>
        <taxon>Ligilactobacillus</taxon>
    </lineage>
</organism>
<keyword evidence="1 4" id="KW-0378">Hydrolase</keyword>
<dbReference type="Pfam" id="PF19890">
    <property type="entry name" value="DUF6363"/>
    <property type="match status" value="1"/>
</dbReference>
<accession>A0A7H9ELB7</accession>
<evidence type="ECO:0000259" key="5">
    <source>
        <dbReference type="PROSITE" id="PS51635"/>
    </source>
</evidence>
<dbReference type="AlphaFoldDB" id="A0A7H9ELB7"/>
<proteinExistence type="predicted"/>
<sequence length="285" mass="31920">MLYNAALVLEGGALRGQYSAGVVDTFLAHHIEFQSVIGVSAGALCGANFVSKQYGRVTSINTGYRHNSDYISIRHLLRKKSIIDLDYLFEDHGLQWSNFDERAYHRSATNFSIVATSLATGQAAVFTNPGGKDLQDALIASSSMPFMAEPRQTTQGLCLDGGVADSIPVDIAQKQGFDKIVVVRTRDINYRKKKTSSAVAKMYQHLYRQYPEFIQAGINRPEMYNHQVVTINKMHQRGELFCIAPQIPVTIKRLEGNVKKLDALYEQGQREAHRILPHLITYLEN</sequence>
<dbReference type="Gene3D" id="3.40.1090.10">
    <property type="entry name" value="Cytosolic phospholipase A2 catalytic domain"/>
    <property type="match status" value="2"/>
</dbReference>
<evidence type="ECO:0000313" key="7">
    <source>
        <dbReference type="Proteomes" id="UP000510886"/>
    </source>
</evidence>
<keyword evidence="2 4" id="KW-0442">Lipid degradation</keyword>
<dbReference type="GO" id="GO:0016042">
    <property type="term" value="P:lipid catabolic process"/>
    <property type="evidence" value="ECO:0007669"/>
    <property type="project" value="UniProtKB-UniRule"/>
</dbReference>
<dbReference type="InterPro" id="IPR045943">
    <property type="entry name" value="DUF6363"/>
</dbReference>
<protein>
    <submittedName>
        <fullName evidence="6">Patatin family protein</fullName>
    </submittedName>
</protein>
<evidence type="ECO:0000256" key="2">
    <source>
        <dbReference type="ARBA" id="ARBA00022963"/>
    </source>
</evidence>
<dbReference type="KEGG" id="lsw:GTO87_07755"/>
<dbReference type="InterPro" id="IPR037483">
    <property type="entry name" value="YjjU-like"/>
</dbReference>
<reference evidence="6 7" key="1">
    <citation type="submission" date="2020-01" db="EMBL/GenBank/DDBJ databases">
        <title>Complete and circular genome sequences of six lactobacillus isolates from horses.</title>
        <authorList>
            <person name="Hassan H.M."/>
        </authorList>
    </citation>
    <scope>NUCLEOTIDE SEQUENCE [LARGE SCALE GENOMIC DNA]</scope>
    <source>
        <strain evidence="6 7">1A</strain>
    </source>
</reference>
<feature type="active site" description="Proton acceptor" evidence="4">
    <location>
        <position position="160"/>
    </location>
</feature>
<dbReference type="RefSeq" id="WP_009552124.1">
    <property type="nucleotide sequence ID" value="NZ_CAUWBC010000010.1"/>
</dbReference>
<dbReference type="EMBL" id="CP047418">
    <property type="protein sequence ID" value="QLL78484.1"/>
    <property type="molecule type" value="Genomic_DNA"/>
</dbReference>